<sequence length="85" mass="9150">MATLPATVQYSVTVGLYHCGVDPLVLDGRTWEVPKPPFDATNKPDTWTGRGTAIEVPPENLTYTDESGTVLHFLPDDGIPPPVCA</sequence>
<organism evidence="1 2">
    <name type="scientific">Plantactinospora alkalitolerans</name>
    <dbReference type="NCBI Taxonomy" id="2789879"/>
    <lineage>
        <taxon>Bacteria</taxon>
        <taxon>Bacillati</taxon>
        <taxon>Actinomycetota</taxon>
        <taxon>Actinomycetes</taxon>
        <taxon>Micromonosporales</taxon>
        <taxon>Micromonosporaceae</taxon>
        <taxon>Plantactinospora</taxon>
    </lineage>
</organism>
<evidence type="ECO:0000313" key="1">
    <source>
        <dbReference type="EMBL" id="MBF9133671.1"/>
    </source>
</evidence>
<dbReference type="RefSeq" id="WP_196205175.1">
    <property type="nucleotide sequence ID" value="NZ_JADPUN010000285.1"/>
</dbReference>
<comment type="caution">
    <text evidence="1">The sequence shown here is derived from an EMBL/GenBank/DDBJ whole genome shotgun (WGS) entry which is preliminary data.</text>
</comment>
<keyword evidence="2" id="KW-1185">Reference proteome</keyword>
<evidence type="ECO:0000313" key="2">
    <source>
        <dbReference type="Proteomes" id="UP000638560"/>
    </source>
</evidence>
<dbReference type="Proteomes" id="UP000638560">
    <property type="component" value="Unassembled WGS sequence"/>
</dbReference>
<name>A0ABS0H5D1_9ACTN</name>
<dbReference type="EMBL" id="JADPUN010000285">
    <property type="protein sequence ID" value="MBF9133671.1"/>
    <property type="molecule type" value="Genomic_DNA"/>
</dbReference>
<protein>
    <submittedName>
        <fullName evidence="1">Uncharacterized protein</fullName>
    </submittedName>
</protein>
<gene>
    <name evidence="1" type="ORF">I0C86_32760</name>
</gene>
<reference evidence="1 2" key="1">
    <citation type="submission" date="2020-11" db="EMBL/GenBank/DDBJ databases">
        <title>A novel isolate from a Black sea contaminated sediment with potential to produce alkanes: Plantactinospora alkalitolerans sp. nov.</title>
        <authorList>
            <person name="Carro L."/>
            <person name="Veyisoglu A."/>
            <person name="Guven K."/>
            <person name="Schumann P."/>
            <person name="Klenk H.-P."/>
            <person name="Sahin N."/>
        </authorList>
    </citation>
    <scope>NUCLEOTIDE SEQUENCE [LARGE SCALE GENOMIC DNA]</scope>
    <source>
        <strain evidence="1 2">S1510</strain>
    </source>
</reference>
<accession>A0ABS0H5D1</accession>
<proteinExistence type="predicted"/>